<evidence type="ECO:0000256" key="2">
    <source>
        <dbReference type="ARBA" id="ARBA00022598"/>
    </source>
</evidence>
<dbReference type="Gene3D" id="3.40.50.12780">
    <property type="entry name" value="N-terminal domain of ligase-like"/>
    <property type="match status" value="1"/>
</dbReference>
<dbReference type="EMBL" id="JANBUL010000147">
    <property type="protein sequence ID" value="KAJ2780189.1"/>
    <property type="molecule type" value="Genomic_DNA"/>
</dbReference>
<dbReference type="InterPro" id="IPR042099">
    <property type="entry name" value="ANL_N_sf"/>
</dbReference>
<proteinExistence type="inferred from homology"/>
<keyword evidence="2" id="KW-0436">Ligase</keyword>
<evidence type="ECO:0000256" key="1">
    <source>
        <dbReference type="ARBA" id="ARBA00006432"/>
    </source>
</evidence>
<feature type="domain" description="AMP-dependent synthetase/ligase" evidence="3">
    <location>
        <begin position="44"/>
        <end position="432"/>
    </location>
</feature>
<dbReference type="InterPro" id="IPR000873">
    <property type="entry name" value="AMP-dep_synth/lig_dom"/>
</dbReference>
<organism evidence="4 5">
    <name type="scientific">Coemansia javaensis</name>
    <dbReference type="NCBI Taxonomy" id="2761396"/>
    <lineage>
        <taxon>Eukaryota</taxon>
        <taxon>Fungi</taxon>
        <taxon>Fungi incertae sedis</taxon>
        <taxon>Zoopagomycota</taxon>
        <taxon>Kickxellomycotina</taxon>
        <taxon>Kickxellomycetes</taxon>
        <taxon>Kickxellales</taxon>
        <taxon>Kickxellaceae</taxon>
        <taxon>Coemansia</taxon>
    </lineage>
</organism>
<dbReference type="InterPro" id="IPR020845">
    <property type="entry name" value="AMP-binding_CS"/>
</dbReference>
<dbReference type="PANTHER" id="PTHR24096">
    <property type="entry name" value="LONG-CHAIN-FATTY-ACID--COA LIGASE"/>
    <property type="match status" value="1"/>
</dbReference>
<sequence>MPVCSPVRDAKVPRTDVATFFFRNAQAHLDQLVASGIAEEPRILVDGVTDESLTFTEIRRMSESIADALVARGFSLDANGTDGTLSQVVVVYSPSSIRFCPIHYGTLIAGGIYALVNTAQAAAAAVAKELEAVNASTVFVAPELLPELREVLKLTSLDIPDSRIILTRGSRDGFASIDALGAVPDWSMLERLAQPGVDISGHPALIARTSGTTGPAKFAVSAHCTLVSTFTVAKAFSKCAWMFDTTRCAPRQSRQIRVLSDRALCYVWGHGTLCYKPLLSSDMMVQMPPAGLEQYLGAIEKYRIDNIYASPGHFRRIMSGTTKLGPGRFASRADPARGFDLSSLKTAMTCFALLGPNRTRQYSEYFDGMRISTGFAQAETNIIAGNGADLKLPEGHLALCPGVVAKTVDEDGNETDGVGELCILTPQSALRYASGAPLPTTEDGFVRTGDCFQLTVCGFARPRGRVCEAIHTAAGVVVWPMDIEDEFAARGEVDDVAVFGSGARGHARAVALVALKSSAGATSQLAAIEKWLKAQTGVDVECRHVEAIPRTHGGGVKWAELGY</sequence>
<dbReference type="PANTHER" id="PTHR24096:SF149">
    <property type="entry name" value="AMP-BINDING DOMAIN-CONTAINING PROTEIN-RELATED"/>
    <property type="match status" value="1"/>
</dbReference>
<dbReference type="Pfam" id="PF00501">
    <property type="entry name" value="AMP-binding"/>
    <property type="match status" value="1"/>
</dbReference>
<dbReference type="Proteomes" id="UP001140217">
    <property type="component" value="Unassembled WGS sequence"/>
</dbReference>
<evidence type="ECO:0000313" key="5">
    <source>
        <dbReference type="Proteomes" id="UP001140217"/>
    </source>
</evidence>
<accession>A0A9W8LI61</accession>
<dbReference type="OrthoDB" id="6509636at2759"/>
<evidence type="ECO:0000313" key="4">
    <source>
        <dbReference type="EMBL" id="KAJ2780189.1"/>
    </source>
</evidence>
<dbReference type="GO" id="GO:0016405">
    <property type="term" value="F:CoA-ligase activity"/>
    <property type="evidence" value="ECO:0007669"/>
    <property type="project" value="TreeGrafter"/>
</dbReference>
<protein>
    <recommendedName>
        <fullName evidence="3">AMP-dependent synthetase/ligase domain-containing protein</fullName>
    </recommendedName>
</protein>
<comment type="similarity">
    <text evidence="1">Belongs to the ATP-dependent AMP-binding enzyme family.</text>
</comment>
<gene>
    <name evidence="4" type="ORF">H4R18_003583</name>
</gene>
<reference evidence="4" key="1">
    <citation type="submission" date="2022-07" db="EMBL/GenBank/DDBJ databases">
        <title>Phylogenomic reconstructions and comparative analyses of Kickxellomycotina fungi.</title>
        <authorList>
            <person name="Reynolds N.K."/>
            <person name="Stajich J.E."/>
            <person name="Barry K."/>
            <person name="Grigoriev I.V."/>
            <person name="Crous P."/>
            <person name="Smith M.E."/>
        </authorList>
    </citation>
    <scope>NUCLEOTIDE SEQUENCE</scope>
    <source>
        <strain evidence="4">NBRC 105414</strain>
    </source>
</reference>
<keyword evidence="5" id="KW-1185">Reference proteome</keyword>
<dbReference type="AlphaFoldDB" id="A0A9W8LI61"/>
<name>A0A9W8LI61_9FUNG</name>
<evidence type="ECO:0000259" key="3">
    <source>
        <dbReference type="Pfam" id="PF00501"/>
    </source>
</evidence>
<comment type="caution">
    <text evidence="4">The sequence shown here is derived from an EMBL/GenBank/DDBJ whole genome shotgun (WGS) entry which is preliminary data.</text>
</comment>
<dbReference type="PROSITE" id="PS00455">
    <property type="entry name" value="AMP_BINDING"/>
    <property type="match status" value="1"/>
</dbReference>
<dbReference type="SUPFAM" id="SSF56801">
    <property type="entry name" value="Acetyl-CoA synthetase-like"/>
    <property type="match status" value="1"/>
</dbReference>